<dbReference type="CDD" id="cd05325">
    <property type="entry name" value="carb_red_sniffer_like_SDR_c"/>
    <property type="match status" value="1"/>
</dbReference>
<dbReference type="OMA" id="HHNVHVI"/>
<dbReference type="InterPro" id="IPR036291">
    <property type="entry name" value="NAD(P)-bd_dom_sf"/>
</dbReference>
<dbReference type="InterPro" id="IPR052184">
    <property type="entry name" value="SDR_enzymes"/>
</dbReference>
<evidence type="ECO:0008006" key="3">
    <source>
        <dbReference type="Google" id="ProtNLM"/>
    </source>
</evidence>
<dbReference type="OrthoDB" id="7289984at2759"/>
<dbReference type="EMBL" id="CVMT01000001">
    <property type="protein sequence ID" value="CRG83785.1"/>
    <property type="molecule type" value="Genomic_DNA"/>
</dbReference>
<dbReference type="InterPro" id="IPR002347">
    <property type="entry name" value="SDR_fam"/>
</dbReference>
<sequence length="362" mass="39111">MSSYAITGASKGIGREFVRQLAANTANTVLAVVRDPESPGISELASKYANVHLIKGDATDPKSLLEAASTAAAITGGTLDVLIHNSNAVDMASAGLSPSQLPFDAEALRAIYDKPLSTAVYGGIWTTNAFLPLIEKGTQKKIVHISSAMADSQLIKTSGISYAVPYAAAKAGMNVQVAKYAAELAPKGIKVLALSPGWVDTWEGEKSPEVQQILEVMLKEFQAVEPELKGQISPEESVGKCLQVIERLDAENSGLLLSQHGNTTKWLRIMQQMPDSSLPLEVRSRILELSEFANLYRAKSPSHPFLASIIAIQNAYKSGQLVVREGMVSYCKWASQYGNGIEEVILLERPTSEEHRLFLSNR</sequence>
<dbReference type="PANTHER" id="PTHR45458:SF3">
    <property type="entry name" value="CHAIN DEHYDROGENASE (ATSC), PUTATIVE-RELATED"/>
    <property type="match status" value="1"/>
</dbReference>
<evidence type="ECO:0000313" key="1">
    <source>
        <dbReference type="EMBL" id="CRG83785.1"/>
    </source>
</evidence>
<protein>
    <recommendedName>
        <fullName evidence="3">NAD(P)-binding protein</fullName>
    </recommendedName>
</protein>
<accession>A0A0U1LLF7</accession>
<proteinExistence type="predicted"/>
<dbReference type="GO" id="GO:0016616">
    <property type="term" value="F:oxidoreductase activity, acting on the CH-OH group of donors, NAD or NADP as acceptor"/>
    <property type="evidence" value="ECO:0007669"/>
    <property type="project" value="TreeGrafter"/>
</dbReference>
<dbReference type="Pfam" id="PF00106">
    <property type="entry name" value="adh_short"/>
    <property type="match status" value="1"/>
</dbReference>
<dbReference type="SUPFAM" id="SSF51735">
    <property type="entry name" value="NAD(P)-binding Rossmann-fold domains"/>
    <property type="match status" value="1"/>
</dbReference>
<dbReference type="PANTHER" id="PTHR45458">
    <property type="entry name" value="SHORT-CHAIN DEHYDROGENASE/REDUCTASE SDR"/>
    <property type="match status" value="1"/>
</dbReference>
<organism evidence="1 2">
    <name type="scientific">Talaromyces islandicus</name>
    <name type="common">Penicillium islandicum</name>
    <dbReference type="NCBI Taxonomy" id="28573"/>
    <lineage>
        <taxon>Eukaryota</taxon>
        <taxon>Fungi</taxon>
        <taxon>Dikarya</taxon>
        <taxon>Ascomycota</taxon>
        <taxon>Pezizomycotina</taxon>
        <taxon>Eurotiomycetes</taxon>
        <taxon>Eurotiomycetidae</taxon>
        <taxon>Eurotiales</taxon>
        <taxon>Trichocomaceae</taxon>
        <taxon>Talaromyces</taxon>
        <taxon>Talaromyces sect. Islandici</taxon>
    </lineage>
</organism>
<dbReference type="Gene3D" id="3.40.50.720">
    <property type="entry name" value="NAD(P)-binding Rossmann-like Domain"/>
    <property type="match status" value="1"/>
</dbReference>
<dbReference type="Proteomes" id="UP000054383">
    <property type="component" value="Unassembled WGS sequence"/>
</dbReference>
<dbReference type="PRINTS" id="PR00081">
    <property type="entry name" value="GDHRDH"/>
</dbReference>
<name>A0A0U1LLF7_TALIS</name>
<gene>
    <name evidence="1" type="ORF">PISL3812_01141</name>
</gene>
<reference evidence="1 2" key="1">
    <citation type="submission" date="2015-04" db="EMBL/GenBank/DDBJ databases">
        <authorList>
            <person name="Syromyatnikov M.Y."/>
            <person name="Popov V.N."/>
        </authorList>
    </citation>
    <scope>NUCLEOTIDE SEQUENCE [LARGE SCALE GENOMIC DNA]</scope>
    <source>
        <strain evidence="1">WF-38-12</strain>
    </source>
</reference>
<evidence type="ECO:0000313" key="2">
    <source>
        <dbReference type="Proteomes" id="UP000054383"/>
    </source>
</evidence>
<keyword evidence="2" id="KW-1185">Reference proteome</keyword>
<dbReference type="AlphaFoldDB" id="A0A0U1LLF7"/>